<dbReference type="Proteomes" id="UP000012159">
    <property type="component" value="Unassembled WGS sequence"/>
</dbReference>
<organism evidence="1 2">
    <name type="scientific">Leptospira borgpetersenii serovar Pomona str. 200901868</name>
    <dbReference type="NCBI Taxonomy" id="1192866"/>
    <lineage>
        <taxon>Bacteria</taxon>
        <taxon>Pseudomonadati</taxon>
        <taxon>Spirochaetota</taxon>
        <taxon>Spirochaetia</taxon>
        <taxon>Leptospirales</taxon>
        <taxon>Leptospiraceae</taxon>
        <taxon>Leptospira</taxon>
    </lineage>
</organism>
<accession>M6WLV5</accession>
<dbReference type="STRING" id="1192866.LEP1GSC133_4301"/>
<dbReference type="Gene3D" id="1.10.357.10">
    <property type="entry name" value="Tetracycline Repressor, domain 2"/>
    <property type="match status" value="1"/>
</dbReference>
<dbReference type="InterPro" id="IPR036271">
    <property type="entry name" value="Tet_transcr_reg_TetR-rel_C_sf"/>
</dbReference>
<dbReference type="EMBL" id="AKWF02000074">
    <property type="protein sequence ID" value="EMO62768.1"/>
    <property type="molecule type" value="Genomic_DNA"/>
</dbReference>
<proteinExistence type="predicted"/>
<gene>
    <name evidence="1" type="ORF">LEP1GSC133_4301</name>
</gene>
<dbReference type="SUPFAM" id="SSF48498">
    <property type="entry name" value="Tetracyclin repressor-like, C-terminal domain"/>
    <property type="match status" value="1"/>
</dbReference>
<evidence type="ECO:0008006" key="3">
    <source>
        <dbReference type="Google" id="ProtNLM"/>
    </source>
</evidence>
<protein>
    <recommendedName>
        <fullName evidence="3">Tetracyclin repressor-like C-terminal domain-containing protein</fullName>
    </recommendedName>
</protein>
<sequence>MESVSKTVQALVEQGIERGEIRKDLDPTIFAALLNSAIEITATPELLLNSSYSMMQLQGEIHGILFYGIMNSPEAVERS</sequence>
<name>M6WLV5_LEPBO</name>
<dbReference type="AlphaFoldDB" id="M6WLV5"/>
<evidence type="ECO:0000313" key="1">
    <source>
        <dbReference type="EMBL" id="EMO62768.1"/>
    </source>
</evidence>
<evidence type="ECO:0000313" key="2">
    <source>
        <dbReference type="Proteomes" id="UP000012159"/>
    </source>
</evidence>
<comment type="caution">
    <text evidence="1">The sequence shown here is derived from an EMBL/GenBank/DDBJ whole genome shotgun (WGS) entry which is preliminary data.</text>
</comment>
<reference evidence="1 2" key="1">
    <citation type="submission" date="2013-01" db="EMBL/GenBank/DDBJ databases">
        <authorList>
            <person name="Harkins D.M."/>
            <person name="Durkin A.S."/>
            <person name="Brinkac L.M."/>
            <person name="Haft D.H."/>
            <person name="Selengut J.D."/>
            <person name="Sanka R."/>
            <person name="DePew J."/>
            <person name="Purushe J."/>
            <person name="Picardeau M."/>
            <person name="Werts C."/>
            <person name="Goarant C."/>
            <person name="Vinetz J.M."/>
            <person name="Sutton G.G."/>
            <person name="Nierman W.C."/>
            <person name="Fouts D.E."/>
        </authorList>
    </citation>
    <scope>NUCLEOTIDE SEQUENCE [LARGE SCALE GENOMIC DNA]</scope>
    <source>
        <strain evidence="1 2">200901868</strain>
    </source>
</reference>